<reference evidence="1 2" key="1">
    <citation type="submission" date="2011-03" db="EMBL/GenBank/DDBJ databases">
        <title>The complete genome of Archaeoglobus veneficus SNP6.</title>
        <authorList>
            <consortium name="US DOE Joint Genome Institute (JGI-PGF)"/>
            <person name="Lucas S."/>
            <person name="Copeland A."/>
            <person name="Lapidus A."/>
            <person name="Bruce D."/>
            <person name="Goodwin L."/>
            <person name="Pitluck S."/>
            <person name="Kyrpides N."/>
            <person name="Mavromatis K."/>
            <person name="Pagani I."/>
            <person name="Ivanova N."/>
            <person name="Mikhailova N."/>
            <person name="Lu M."/>
            <person name="Detter J.C."/>
            <person name="Tapia R."/>
            <person name="Han C."/>
            <person name="Land M."/>
            <person name="Hauser L."/>
            <person name="Markowitz V."/>
            <person name="Cheng J.-F."/>
            <person name="Hugenholtz P."/>
            <person name="Woyke T."/>
            <person name="Wu D."/>
            <person name="Spring S."/>
            <person name="Brambilla E."/>
            <person name="Klenk H.-P."/>
            <person name="Eisen J.A."/>
        </authorList>
    </citation>
    <scope>NUCLEOTIDE SEQUENCE [LARGE SCALE GENOMIC DNA]</scope>
    <source>
        <strain>SNP6</strain>
    </source>
</reference>
<evidence type="ECO:0000313" key="2">
    <source>
        <dbReference type="Proteomes" id="UP000008136"/>
    </source>
</evidence>
<dbReference type="Proteomes" id="UP000008136">
    <property type="component" value="Chromosome"/>
</dbReference>
<dbReference type="GeneID" id="10393366"/>
<accession>F2KNZ9</accession>
<dbReference type="HOGENOM" id="CLU_129660_0_0_2"/>
<gene>
    <name evidence="1" type="ordered locus">Arcve_0272</name>
</gene>
<name>F2KNZ9_ARCVS</name>
<dbReference type="Pfam" id="PF09824">
    <property type="entry name" value="ArsR"/>
    <property type="match status" value="1"/>
</dbReference>
<dbReference type="EMBL" id="CP002588">
    <property type="protein sequence ID" value="AEA46307.1"/>
    <property type="molecule type" value="Genomic_DNA"/>
</dbReference>
<organism evidence="1 2">
    <name type="scientific">Archaeoglobus veneficus (strain DSM 11195 / SNP6)</name>
    <dbReference type="NCBI Taxonomy" id="693661"/>
    <lineage>
        <taxon>Archaea</taxon>
        <taxon>Methanobacteriati</taxon>
        <taxon>Methanobacteriota</taxon>
        <taxon>Archaeoglobi</taxon>
        <taxon>Archaeoglobales</taxon>
        <taxon>Archaeoglobaceae</taxon>
        <taxon>Archaeoglobus</taxon>
    </lineage>
</organism>
<dbReference type="InterPro" id="IPR014517">
    <property type="entry name" value="ArsR_tscrpt_regulator"/>
</dbReference>
<evidence type="ECO:0000313" key="1">
    <source>
        <dbReference type="EMBL" id="AEA46307.1"/>
    </source>
</evidence>
<proteinExistence type="predicted"/>
<dbReference type="RefSeq" id="WP_013682983.1">
    <property type="nucleotide sequence ID" value="NC_015320.1"/>
</dbReference>
<protein>
    <submittedName>
        <fullName evidence="1">Transcriptional regulator, ArsR family</fullName>
    </submittedName>
</protein>
<dbReference type="KEGG" id="ave:Arcve_0272"/>
<dbReference type="STRING" id="693661.Arcve_0272"/>
<dbReference type="PIRSF" id="PIRSF022057">
    <property type="entry name" value="UCP022057"/>
    <property type="match status" value="1"/>
</dbReference>
<dbReference type="OrthoDB" id="49861at2157"/>
<keyword evidence="2" id="KW-1185">Reference proteome</keyword>
<dbReference type="AlphaFoldDB" id="F2KNZ9"/>
<sequence length="171" mass="19790">MVKRAKLVNDIVELVPILHIFSTNLYRNVYETLLTEWLTLDELFERFGDGVEEALRILKHAGMLEMKWRMPSEPSGKPEKEYHVSYTHLSANFYASLRDLNRILEIVFMPDDEFEEIVSKIIKEVKAGRMSVPHISRSLGLEPLVIRAVAKRSLKLNIKGQLVELAKNEEI</sequence>
<dbReference type="eggNOG" id="arCOG04366">
    <property type="taxonomic scope" value="Archaea"/>
</dbReference>